<comment type="caution">
    <text evidence="2">The sequence shown here is derived from an EMBL/GenBank/DDBJ whole genome shotgun (WGS) entry which is preliminary data.</text>
</comment>
<dbReference type="Proteomes" id="UP001590950">
    <property type="component" value="Unassembled WGS sequence"/>
</dbReference>
<organism evidence="2 3">
    <name type="scientific">Stereocaulon virgatum</name>
    <dbReference type="NCBI Taxonomy" id="373712"/>
    <lineage>
        <taxon>Eukaryota</taxon>
        <taxon>Fungi</taxon>
        <taxon>Dikarya</taxon>
        <taxon>Ascomycota</taxon>
        <taxon>Pezizomycotina</taxon>
        <taxon>Lecanoromycetes</taxon>
        <taxon>OSLEUM clade</taxon>
        <taxon>Lecanoromycetidae</taxon>
        <taxon>Lecanorales</taxon>
        <taxon>Lecanorineae</taxon>
        <taxon>Stereocaulaceae</taxon>
        <taxon>Stereocaulon</taxon>
    </lineage>
</organism>
<gene>
    <name evidence="2" type="ORF">N7G274_009296</name>
</gene>
<proteinExistence type="predicted"/>
<evidence type="ECO:0000313" key="3">
    <source>
        <dbReference type="Proteomes" id="UP001590950"/>
    </source>
</evidence>
<accession>A0ABR3ZZF1</accession>
<dbReference type="EMBL" id="JBEFKJ010000035">
    <property type="protein sequence ID" value="KAL2038076.1"/>
    <property type="molecule type" value="Genomic_DNA"/>
</dbReference>
<evidence type="ECO:0000313" key="2">
    <source>
        <dbReference type="EMBL" id="KAL2038076.1"/>
    </source>
</evidence>
<keyword evidence="3" id="KW-1185">Reference proteome</keyword>
<feature type="compositionally biased region" description="Polar residues" evidence="1">
    <location>
        <begin position="198"/>
        <end position="208"/>
    </location>
</feature>
<feature type="region of interest" description="Disordered" evidence="1">
    <location>
        <begin position="190"/>
        <end position="309"/>
    </location>
</feature>
<evidence type="ECO:0000256" key="1">
    <source>
        <dbReference type="SAM" id="MobiDB-lite"/>
    </source>
</evidence>
<feature type="region of interest" description="Disordered" evidence="1">
    <location>
        <begin position="87"/>
        <end position="107"/>
    </location>
</feature>
<name>A0ABR3ZZF1_9LECA</name>
<feature type="compositionally biased region" description="Gly residues" evidence="1">
    <location>
        <begin position="213"/>
        <end position="224"/>
    </location>
</feature>
<reference evidence="2 3" key="1">
    <citation type="submission" date="2024-09" db="EMBL/GenBank/DDBJ databases">
        <title>Rethinking Asexuality: The Enigmatic Case of Functional Sexual Genes in Lepraria (Stereocaulaceae).</title>
        <authorList>
            <person name="Doellman M."/>
            <person name="Sun Y."/>
            <person name="Barcenas-Pena A."/>
            <person name="Lumbsch H.T."/>
            <person name="Grewe F."/>
        </authorList>
    </citation>
    <scope>NUCLEOTIDE SEQUENCE [LARGE SCALE GENOMIC DNA]</scope>
    <source>
        <strain evidence="2 3">Mercado 3170</strain>
    </source>
</reference>
<sequence>MNSRRSGGRRSVVPGLPHRGRFDRFAHLPLGHPFRGATKLPQNLMGGGAPMYDIQPIRLPGSNLHDMGLPGNAFMGGPANVVPDFGAPRHQLHDPNPRDPNMPSLVAKHVNGMSDQDYNFHVQQLQSRSSRQQSPQQLLDKLVQTELGGATMGKYYHHCPGKLDHRGNPSPRCDHSDPFGGDGFNGDGFCRYGGKRNPNATQPNRQSAQRGQPRGGPVQGGSNHGGLARNGFAAPSPLGEPVYDVSGLGGPAPPGGSASGGSGSRGVHFDNVGDDDLSDQGAMGADMPPRRPGNIGGQGAQRPCGASIS</sequence>
<protein>
    <submittedName>
        <fullName evidence="2">Uncharacterized protein</fullName>
    </submittedName>
</protein>